<dbReference type="Pfam" id="PF10768">
    <property type="entry name" value="FliX"/>
    <property type="match status" value="1"/>
</dbReference>
<dbReference type="EMBL" id="JAGINP010000005">
    <property type="protein sequence ID" value="MBP2292089.1"/>
    <property type="molecule type" value="Genomic_DNA"/>
</dbReference>
<protein>
    <recommendedName>
        <fullName evidence="4">Class II flagellar assembly regulator</fullName>
    </recommendedName>
</protein>
<proteinExistence type="predicted"/>
<sequence>MKVEGPGKLRGSSSVRRTGKSEGASGASFSKQLVGETGGAAGVHASAPLAGIASVLALQEVDDAAARESRGKMRAEDMLDRLEEIQHGLLAGTLSAQKLMDLAKVVQSRRAQVDDPRLAEILDQIDLRAQVELAKYTP</sequence>
<name>A0ABS4SHQ7_9PROT</name>
<dbReference type="InterPro" id="IPR019704">
    <property type="entry name" value="Flagellar_assmbl_FliX_class2"/>
</dbReference>
<comment type="caution">
    <text evidence="2">The sequence shown here is derived from an EMBL/GenBank/DDBJ whole genome shotgun (WGS) entry which is preliminary data.</text>
</comment>
<gene>
    <name evidence="2" type="ORF">J2851_001850</name>
</gene>
<dbReference type="NCBIfam" id="NF009426">
    <property type="entry name" value="PRK12787.1-2"/>
    <property type="match status" value="1"/>
</dbReference>
<dbReference type="RefSeq" id="WP_209765906.1">
    <property type="nucleotide sequence ID" value="NZ_JAGINP010000005.1"/>
</dbReference>
<evidence type="ECO:0008006" key="4">
    <source>
        <dbReference type="Google" id="ProtNLM"/>
    </source>
</evidence>
<reference evidence="2 3" key="1">
    <citation type="submission" date="2021-03" db="EMBL/GenBank/DDBJ databases">
        <title>Genomic Encyclopedia of Type Strains, Phase III (KMG-III): the genomes of soil and plant-associated and newly described type strains.</title>
        <authorList>
            <person name="Whitman W."/>
        </authorList>
    </citation>
    <scope>NUCLEOTIDE SEQUENCE [LARGE SCALE GENOMIC DNA]</scope>
    <source>
        <strain evidence="2 3">IMMIB AFH-6</strain>
    </source>
</reference>
<dbReference type="Proteomes" id="UP000781958">
    <property type="component" value="Unassembled WGS sequence"/>
</dbReference>
<evidence type="ECO:0000313" key="3">
    <source>
        <dbReference type="Proteomes" id="UP000781958"/>
    </source>
</evidence>
<evidence type="ECO:0000256" key="1">
    <source>
        <dbReference type="SAM" id="MobiDB-lite"/>
    </source>
</evidence>
<accession>A0ABS4SHQ7</accession>
<organism evidence="2 3">
    <name type="scientific">Azospirillum rugosum</name>
    <dbReference type="NCBI Taxonomy" id="416170"/>
    <lineage>
        <taxon>Bacteria</taxon>
        <taxon>Pseudomonadati</taxon>
        <taxon>Pseudomonadota</taxon>
        <taxon>Alphaproteobacteria</taxon>
        <taxon>Rhodospirillales</taxon>
        <taxon>Azospirillaceae</taxon>
        <taxon>Azospirillum</taxon>
    </lineage>
</organism>
<keyword evidence="3" id="KW-1185">Reference proteome</keyword>
<feature type="region of interest" description="Disordered" evidence="1">
    <location>
        <begin position="1"/>
        <end position="31"/>
    </location>
</feature>
<evidence type="ECO:0000313" key="2">
    <source>
        <dbReference type="EMBL" id="MBP2292089.1"/>
    </source>
</evidence>